<keyword evidence="7" id="KW-1185">Reference proteome</keyword>
<gene>
    <name evidence="6" type="ORF">JI739_16085</name>
</gene>
<name>A0A936ZI59_9BURK</name>
<dbReference type="Proteomes" id="UP000613011">
    <property type="component" value="Unassembled WGS sequence"/>
</dbReference>
<dbReference type="InterPro" id="IPR004136">
    <property type="entry name" value="NMO"/>
</dbReference>
<accession>A0A936ZI59</accession>
<dbReference type="FunFam" id="3.20.20.70:FF:000210">
    <property type="entry name" value="2-nitropropane dioxygenase"/>
    <property type="match status" value="1"/>
</dbReference>
<dbReference type="PANTHER" id="PTHR42747:SF4">
    <property type="entry name" value="BLR1330 PROTEIN"/>
    <property type="match status" value="1"/>
</dbReference>
<keyword evidence="2" id="KW-0285">Flavoprotein</keyword>
<evidence type="ECO:0000256" key="3">
    <source>
        <dbReference type="ARBA" id="ARBA00022643"/>
    </source>
</evidence>
<organism evidence="6 7">
    <name type="scientific">Ramlibacter aurantiacus</name>
    <dbReference type="NCBI Taxonomy" id="2801330"/>
    <lineage>
        <taxon>Bacteria</taxon>
        <taxon>Pseudomonadati</taxon>
        <taxon>Pseudomonadota</taxon>
        <taxon>Betaproteobacteria</taxon>
        <taxon>Burkholderiales</taxon>
        <taxon>Comamonadaceae</taxon>
        <taxon>Ramlibacter</taxon>
    </lineage>
</organism>
<proteinExistence type="inferred from homology"/>
<comment type="caution">
    <text evidence="6">The sequence shown here is derived from an EMBL/GenBank/DDBJ whole genome shotgun (WGS) entry which is preliminary data.</text>
</comment>
<keyword evidence="5 6" id="KW-0503">Monooxygenase</keyword>
<evidence type="ECO:0000256" key="4">
    <source>
        <dbReference type="ARBA" id="ARBA00023002"/>
    </source>
</evidence>
<dbReference type="CDD" id="cd04730">
    <property type="entry name" value="NPD_like"/>
    <property type="match status" value="1"/>
</dbReference>
<comment type="similarity">
    <text evidence="1">Belongs to the nitronate monooxygenase family. NMO class I subfamily.</text>
</comment>
<sequence>MESTLAARPADRQPGIEPSLLPAGSWLARSLRIPVIGAPMFIVSSRELVAEQCRAGIVGSFPALNARPQEELEGWITYIEAQIADWNAGSPAWPAAPYAVNLIVHPSNTRLARDLDVVCRHRVPLVITSLNPPGEVVARVHAYGGLVLHDVSTVRHAQKAIEAGVDGLILVCAGAGGHTGTLNPLAFTDEVRRCFDGLLVVSGCIAHGRQVAAVQAMGGDFAYVGTRFIASTEAQAAPRYQQMIVEARAADIVTTSAVTGLPANYLRASFEALGIEIESLQPRERSSFSFGKRGDGTEAKAWRDVWSAGQGVAAISAVLPAACIIDGMAAEYAAAQRQ</sequence>
<protein>
    <submittedName>
        <fullName evidence="6">Nitronate monooxygenase</fullName>
    </submittedName>
</protein>
<reference evidence="6" key="1">
    <citation type="submission" date="2021-01" db="EMBL/GenBank/DDBJ databases">
        <title>Ramlibacter sp. strain AW1 16S ribosomal RNA gene Genome sequencing and assembly.</title>
        <authorList>
            <person name="Kang M."/>
        </authorList>
    </citation>
    <scope>NUCLEOTIDE SEQUENCE</scope>
    <source>
        <strain evidence="6">AW1</strain>
    </source>
</reference>
<keyword evidence="3" id="KW-0288">FMN</keyword>
<dbReference type="Gene3D" id="3.20.20.70">
    <property type="entry name" value="Aldolase class I"/>
    <property type="match status" value="1"/>
</dbReference>
<dbReference type="EMBL" id="JAEQNA010000006">
    <property type="protein sequence ID" value="MBL0421869.1"/>
    <property type="molecule type" value="Genomic_DNA"/>
</dbReference>
<dbReference type="SUPFAM" id="SSF51412">
    <property type="entry name" value="Inosine monophosphate dehydrogenase (IMPDH)"/>
    <property type="match status" value="1"/>
</dbReference>
<dbReference type="AlphaFoldDB" id="A0A936ZI59"/>
<dbReference type="PANTHER" id="PTHR42747">
    <property type="entry name" value="NITRONATE MONOOXYGENASE-RELATED"/>
    <property type="match status" value="1"/>
</dbReference>
<evidence type="ECO:0000313" key="6">
    <source>
        <dbReference type="EMBL" id="MBL0421869.1"/>
    </source>
</evidence>
<dbReference type="GO" id="GO:0018580">
    <property type="term" value="F:nitronate monooxygenase activity"/>
    <property type="evidence" value="ECO:0007669"/>
    <property type="project" value="InterPro"/>
</dbReference>
<dbReference type="Pfam" id="PF03060">
    <property type="entry name" value="NMO"/>
    <property type="match status" value="1"/>
</dbReference>
<evidence type="ECO:0000256" key="5">
    <source>
        <dbReference type="ARBA" id="ARBA00023033"/>
    </source>
</evidence>
<evidence type="ECO:0000313" key="7">
    <source>
        <dbReference type="Proteomes" id="UP000613011"/>
    </source>
</evidence>
<dbReference type="InterPro" id="IPR013785">
    <property type="entry name" value="Aldolase_TIM"/>
</dbReference>
<evidence type="ECO:0000256" key="2">
    <source>
        <dbReference type="ARBA" id="ARBA00022630"/>
    </source>
</evidence>
<keyword evidence="4" id="KW-0560">Oxidoreductase</keyword>
<evidence type="ECO:0000256" key="1">
    <source>
        <dbReference type="ARBA" id="ARBA00009881"/>
    </source>
</evidence>